<protein>
    <recommendedName>
        <fullName evidence="3">F-box domain-containing protein</fullName>
    </recommendedName>
</protein>
<name>A0A3N4LQ50_9PEZI</name>
<dbReference type="Proteomes" id="UP000267821">
    <property type="component" value="Unassembled WGS sequence"/>
</dbReference>
<proteinExistence type="predicted"/>
<dbReference type="InterPro" id="IPR032675">
    <property type="entry name" value="LRR_dom_sf"/>
</dbReference>
<sequence>MTDRCERRINIQSLPWEIITNILTLAAEANITEGYTRSYTYGLSQVTRTLQLHHKVQVQKHITGRVPSDTLRWNATDAIRRTCSTWHEWAMGYNLKELYVRRWRGGESWDPKFLALPSPSGGPLTSDIFPVVYQDPYLILKSTVVLLQECPELNSHVRRLWFSGIYQFTNVTRIFEIIGRCANVRSLTLPWSALRYGTVEDWVYIANNLPRLTSLEFLGSGLKQSQISGDANVEVNYKALEDVRVNFSKLRRLKIHGSSNVQPIVDADLWEIARTATNLEEIHITGTSSVAIEGITALVSSSRKSLKVLNYTPFDQTVAGFTHLNPSPGMPKVHFCDIITSCPNLTDVNVTVPHICEHILCSPPQDSEDVMALDTPQGVLKWRGNATIRLPYGGHTCVHPELPLEHPDNRTVLQSIFGTARKLQQKSLLIELVIGNYTFNPATFSVSGDFRESKKLAEGMWAPEGEKESRRGPWGNSGVWGNMGNRWTEIGEDDFFDGVRCGLVRFEY</sequence>
<dbReference type="AlphaFoldDB" id="A0A3N4LQ50"/>
<dbReference type="InParanoid" id="A0A3N4LQ50"/>
<gene>
    <name evidence="1" type="ORF">L211DRAFT_572710</name>
</gene>
<accession>A0A3N4LQ50</accession>
<dbReference type="OrthoDB" id="5283561at2759"/>
<evidence type="ECO:0000313" key="2">
    <source>
        <dbReference type="Proteomes" id="UP000267821"/>
    </source>
</evidence>
<evidence type="ECO:0008006" key="3">
    <source>
        <dbReference type="Google" id="ProtNLM"/>
    </source>
</evidence>
<reference evidence="1 2" key="1">
    <citation type="journal article" date="2018" name="Nat. Ecol. Evol.">
        <title>Pezizomycetes genomes reveal the molecular basis of ectomycorrhizal truffle lifestyle.</title>
        <authorList>
            <person name="Murat C."/>
            <person name="Payen T."/>
            <person name="Noel B."/>
            <person name="Kuo A."/>
            <person name="Morin E."/>
            <person name="Chen J."/>
            <person name="Kohler A."/>
            <person name="Krizsan K."/>
            <person name="Balestrini R."/>
            <person name="Da Silva C."/>
            <person name="Montanini B."/>
            <person name="Hainaut M."/>
            <person name="Levati E."/>
            <person name="Barry K.W."/>
            <person name="Belfiori B."/>
            <person name="Cichocki N."/>
            <person name="Clum A."/>
            <person name="Dockter R.B."/>
            <person name="Fauchery L."/>
            <person name="Guy J."/>
            <person name="Iotti M."/>
            <person name="Le Tacon F."/>
            <person name="Lindquist E.A."/>
            <person name="Lipzen A."/>
            <person name="Malagnac F."/>
            <person name="Mello A."/>
            <person name="Molinier V."/>
            <person name="Miyauchi S."/>
            <person name="Poulain J."/>
            <person name="Riccioni C."/>
            <person name="Rubini A."/>
            <person name="Sitrit Y."/>
            <person name="Splivallo R."/>
            <person name="Traeger S."/>
            <person name="Wang M."/>
            <person name="Zifcakova L."/>
            <person name="Wipf D."/>
            <person name="Zambonelli A."/>
            <person name="Paolocci F."/>
            <person name="Nowrousian M."/>
            <person name="Ottonello S."/>
            <person name="Baldrian P."/>
            <person name="Spatafora J.W."/>
            <person name="Henrissat B."/>
            <person name="Nagy L.G."/>
            <person name="Aury J.M."/>
            <person name="Wincker P."/>
            <person name="Grigoriev I.V."/>
            <person name="Bonfante P."/>
            <person name="Martin F.M."/>
        </authorList>
    </citation>
    <scope>NUCLEOTIDE SEQUENCE [LARGE SCALE GENOMIC DNA]</scope>
    <source>
        <strain evidence="1 2">ATCC MYA-4762</strain>
    </source>
</reference>
<dbReference type="EMBL" id="ML121577">
    <property type="protein sequence ID" value="RPB20105.1"/>
    <property type="molecule type" value="Genomic_DNA"/>
</dbReference>
<keyword evidence="2" id="KW-1185">Reference proteome</keyword>
<evidence type="ECO:0000313" key="1">
    <source>
        <dbReference type="EMBL" id="RPB20105.1"/>
    </source>
</evidence>
<organism evidence="1 2">
    <name type="scientific">Terfezia boudieri ATCC MYA-4762</name>
    <dbReference type="NCBI Taxonomy" id="1051890"/>
    <lineage>
        <taxon>Eukaryota</taxon>
        <taxon>Fungi</taxon>
        <taxon>Dikarya</taxon>
        <taxon>Ascomycota</taxon>
        <taxon>Pezizomycotina</taxon>
        <taxon>Pezizomycetes</taxon>
        <taxon>Pezizales</taxon>
        <taxon>Pezizaceae</taxon>
        <taxon>Terfezia</taxon>
    </lineage>
</organism>
<dbReference type="Gene3D" id="3.80.10.10">
    <property type="entry name" value="Ribonuclease Inhibitor"/>
    <property type="match status" value="1"/>
</dbReference>
<dbReference type="SUPFAM" id="SSF52047">
    <property type="entry name" value="RNI-like"/>
    <property type="match status" value="1"/>
</dbReference>